<keyword evidence="5" id="KW-1185">Reference proteome</keyword>
<evidence type="ECO:0000313" key="4">
    <source>
        <dbReference type="EMBL" id="MDJ1370754.1"/>
    </source>
</evidence>
<dbReference type="Gene3D" id="1.20.58.1000">
    <property type="entry name" value="Metal-sensitive repressor, helix protomer"/>
    <property type="match status" value="1"/>
</dbReference>
<reference evidence="4" key="2">
    <citation type="journal article" date="2022" name="Sci. Rep.">
        <title>In silico prediction of the enzymes involved in the degradation of the herbicide molinate by Gulosibacter molinativorax ON4T.</title>
        <authorList>
            <person name="Lopes A.R."/>
            <person name="Bunin E."/>
            <person name="Viana A.T."/>
            <person name="Froufe H."/>
            <person name="Munoz-Merida A."/>
            <person name="Pinho D."/>
            <person name="Figueiredo J."/>
            <person name="Barroso C."/>
            <person name="Vaz-Moreira I."/>
            <person name="Bellanger X."/>
            <person name="Egas C."/>
            <person name="Nunes O.C."/>
        </authorList>
    </citation>
    <scope>NUCLEOTIDE SEQUENCE</scope>
    <source>
        <strain evidence="4">ON4</strain>
    </source>
</reference>
<dbReference type="Proteomes" id="UP001170379">
    <property type="component" value="Unassembled WGS sequence"/>
</dbReference>
<feature type="compositionally biased region" description="Low complexity" evidence="3">
    <location>
        <begin position="7"/>
        <end position="27"/>
    </location>
</feature>
<sequence>MNDADPTVESVESAEPVESVEPVETPEPAGPTTHTHTHGYRHDVQPLKNRLKRVEGQVRGVERMIDDDAYCIDVITQISAIKAALDRVSTILLEDHIDHCMAEAAESGDPEITKIKVAEVRDAVARLLK</sequence>
<proteinExistence type="inferred from homology"/>
<evidence type="ECO:0000256" key="3">
    <source>
        <dbReference type="SAM" id="MobiDB-lite"/>
    </source>
</evidence>
<organism evidence="4 5">
    <name type="scientific">Gulosibacter molinativorax</name>
    <dbReference type="NCBI Taxonomy" id="256821"/>
    <lineage>
        <taxon>Bacteria</taxon>
        <taxon>Bacillati</taxon>
        <taxon>Actinomycetota</taxon>
        <taxon>Actinomycetes</taxon>
        <taxon>Micrococcales</taxon>
        <taxon>Microbacteriaceae</taxon>
        <taxon>Gulosibacter</taxon>
    </lineage>
</organism>
<evidence type="ECO:0000256" key="2">
    <source>
        <dbReference type="ARBA" id="ARBA00023008"/>
    </source>
</evidence>
<keyword evidence="2" id="KW-0186">Copper</keyword>
<dbReference type="PANTHER" id="PTHR33677:SF3">
    <property type="entry name" value="COPPER-SENSING TRANSCRIPTIONAL REPRESSOR RICR"/>
    <property type="match status" value="1"/>
</dbReference>
<feature type="region of interest" description="Disordered" evidence="3">
    <location>
        <begin position="1"/>
        <end position="44"/>
    </location>
</feature>
<protein>
    <submittedName>
        <fullName evidence="4">Metal-sensitive transcriptional regulator</fullName>
    </submittedName>
</protein>
<reference evidence="4" key="1">
    <citation type="submission" date="2018-03" db="EMBL/GenBank/DDBJ databases">
        <authorList>
            <person name="Nunes O.C."/>
            <person name="Lopes A.R."/>
            <person name="Froufe H."/>
            <person name="Munoz-Merida A."/>
            <person name="Barroso C."/>
            <person name="Egas C."/>
        </authorList>
    </citation>
    <scope>NUCLEOTIDE SEQUENCE</scope>
    <source>
        <strain evidence="4">ON4</strain>
    </source>
</reference>
<dbReference type="CDD" id="cd10148">
    <property type="entry name" value="CsoR-like_DUF156"/>
    <property type="match status" value="1"/>
</dbReference>
<dbReference type="InterPro" id="IPR038390">
    <property type="entry name" value="Metal_Tscrpt_repr_sf"/>
</dbReference>
<comment type="caution">
    <text evidence="4">The sequence shown here is derived from an EMBL/GenBank/DDBJ whole genome shotgun (WGS) entry which is preliminary data.</text>
</comment>
<gene>
    <name evidence="4" type="ORF">C7K25_05145</name>
</gene>
<dbReference type="EMBL" id="PXVD01000006">
    <property type="protein sequence ID" value="MDJ1370754.1"/>
    <property type="molecule type" value="Genomic_DNA"/>
</dbReference>
<dbReference type="Pfam" id="PF02583">
    <property type="entry name" value="Trns_repr_metal"/>
    <property type="match status" value="1"/>
</dbReference>
<dbReference type="PANTHER" id="PTHR33677">
    <property type="entry name" value="TRANSCRIPTIONAL REPRESSOR FRMR-RELATED"/>
    <property type="match status" value="1"/>
</dbReference>
<accession>A0ABT7C7J9</accession>
<evidence type="ECO:0000256" key="1">
    <source>
        <dbReference type="ARBA" id="ARBA00005428"/>
    </source>
</evidence>
<dbReference type="InterPro" id="IPR003735">
    <property type="entry name" value="Metal_Tscrpt_repr"/>
</dbReference>
<evidence type="ECO:0000313" key="5">
    <source>
        <dbReference type="Proteomes" id="UP001170379"/>
    </source>
</evidence>
<name>A0ABT7C7J9_9MICO</name>
<dbReference type="RefSeq" id="WP_084147426.1">
    <property type="nucleotide sequence ID" value="NZ_CP028426.1"/>
</dbReference>
<comment type="similarity">
    <text evidence="1">Belongs to the CsoR family.</text>
</comment>